<evidence type="ECO:0000259" key="1">
    <source>
        <dbReference type="PROSITE" id="PS50943"/>
    </source>
</evidence>
<accession>A0A2W7R9B1</accession>
<dbReference type="AlphaFoldDB" id="A0A2W7R9B1"/>
<evidence type="ECO:0000313" key="2">
    <source>
        <dbReference type="EMBL" id="PZX57024.1"/>
    </source>
</evidence>
<dbReference type="CDD" id="cd00093">
    <property type="entry name" value="HTH_XRE"/>
    <property type="match status" value="1"/>
</dbReference>
<sequence length="160" mass="18319">MSNTEQKLKNLAAKNPTSNWKEKVAFRKENKAWLKKSTRVALRILDALDDKDWSQADLARELGVTRQQVSKLVKGQSDFKFSTVSQLEKVLDIQLQAILAEGEVVMSEEMIEERVNQGVTDYHRKLLLTQQYFELKNQKSNPFTVMAVEPNSEDEYALAG</sequence>
<evidence type="ECO:0000313" key="5">
    <source>
        <dbReference type="Proteomes" id="UP000321927"/>
    </source>
</evidence>
<reference evidence="2 4" key="1">
    <citation type="submission" date="2018-06" db="EMBL/GenBank/DDBJ databases">
        <title>Genomic Encyclopedia of Archaeal and Bacterial Type Strains, Phase II (KMG-II): from individual species to whole genera.</title>
        <authorList>
            <person name="Goeker M."/>
        </authorList>
    </citation>
    <scope>NUCLEOTIDE SEQUENCE [LARGE SCALE GENOMIC DNA]</scope>
    <source>
        <strain evidence="2 4">DSM 22686</strain>
    </source>
</reference>
<proteinExistence type="predicted"/>
<evidence type="ECO:0000313" key="4">
    <source>
        <dbReference type="Proteomes" id="UP000249115"/>
    </source>
</evidence>
<reference evidence="3 5" key="2">
    <citation type="submission" date="2019-08" db="EMBL/GenBank/DDBJ databases">
        <title>Genome of Algoriphagus ratkowskyi IC026.</title>
        <authorList>
            <person name="Bowman J.P."/>
        </authorList>
    </citation>
    <scope>NUCLEOTIDE SEQUENCE [LARGE SCALE GENOMIC DNA]</scope>
    <source>
        <strain evidence="3 5">IC026</strain>
    </source>
</reference>
<dbReference type="PROSITE" id="PS50943">
    <property type="entry name" value="HTH_CROC1"/>
    <property type="match status" value="1"/>
</dbReference>
<organism evidence="2 4">
    <name type="scientific">Algoriphagus ratkowskyi</name>
    <dbReference type="NCBI Taxonomy" id="57028"/>
    <lineage>
        <taxon>Bacteria</taxon>
        <taxon>Pseudomonadati</taxon>
        <taxon>Bacteroidota</taxon>
        <taxon>Cytophagia</taxon>
        <taxon>Cytophagales</taxon>
        <taxon>Cyclobacteriaceae</taxon>
        <taxon>Algoriphagus</taxon>
    </lineage>
</organism>
<evidence type="ECO:0000313" key="3">
    <source>
        <dbReference type="EMBL" id="TXD79927.1"/>
    </source>
</evidence>
<dbReference type="Proteomes" id="UP000249115">
    <property type="component" value="Unassembled WGS sequence"/>
</dbReference>
<dbReference type="EMBL" id="QKZU01000007">
    <property type="protein sequence ID" value="PZX57024.1"/>
    <property type="molecule type" value="Genomic_DNA"/>
</dbReference>
<gene>
    <name evidence="3" type="ORF">ESW18_01990</name>
    <name evidence="2" type="ORF">LV84_02155</name>
</gene>
<dbReference type="SMART" id="SM00530">
    <property type="entry name" value="HTH_XRE"/>
    <property type="match status" value="1"/>
</dbReference>
<dbReference type="Pfam" id="PF01381">
    <property type="entry name" value="HTH_3"/>
    <property type="match status" value="1"/>
</dbReference>
<name>A0A2W7R9B1_9BACT</name>
<dbReference type="OrthoDB" id="680449at2"/>
<dbReference type="SUPFAM" id="SSF47413">
    <property type="entry name" value="lambda repressor-like DNA-binding domains"/>
    <property type="match status" value="1"/>
</dbReference>
<dbReference type="GO" id="GO:0003677">
    <property type="term" value="F:DNA binding"/>
    <property type="evidence" value="ECO:0007669"/>
    <property type="project" value="InterPro"/>
</dbReference>
<dbReference type="InterPro" id="IPR010982">
    <property type="entry name" value="Lambda_DNA-bd_dom_sf"/>
</dbReference>
<dbReference type="RefSeq" id="WP_086501476.1">
    <property type="nucleotide sequence ID" value="NZ_MSSV01000008.1"/>
</dbReference>
<feature type="domain" description="HTH cro/C1-type" evidence="1">
    <location>
        <begin position="44"/>
        <end position="98"/>
    </location>
</feature>
<keyword evidence="5" id="KW-1185">Reference proteome</keyword>
<comment type="caution">
    <text evidence="2">The sequence shown here is derived from an EMBL/GenBank/DDBJ whole genome shotgun (WGS) entry which is preliminary data.</text>
</comment>
<dbReference type="InterPro" id="IPR001387">
    <property type="entry name" value="Cro/C1-type_HTH"/>
</dbReference>
<protein>
    <submittedName>
        <fullName evidence="2">Helix-turn-helix protein</fullName>
    </submittedName>
    <submittedName>
        <fullName evidence="3">Helix-turn-helix transcriptional regulator</fullName>
    </submittedName>
</protein>
<dbReference type="EMBL" id="VORV01000001">
    <property type="protein sequence ID" value="TXD79927.1"/>
    <property type="molecule type" value="Genomic_DNA"/>
</dbReference>
<dbReference type="Proteomes" id="UP000321927">
    <property type="component" value="Unassembled WGS sequence"/>
</dbReference>
<dbReference type="Gene3D" id="1.10.260.40">
    <property type="entry name" value="lambda repressor-like DNA-binding domains"/>
    <property type="match status" value="1"/>
</dbReference>